<keyword evidence="1" id="KW-0853">WD repeat</keyword>
<comment type="caution">
    <text evidence="3">The sequence shown here is derived from an EMBL/GenBank/DDBJ whole genome shotgun (WGS) entry which is preliminary data.</text>
</comment>
<protein>
    <submittedName>
        <fullName evidence="3">Uncharacterized protein</fullName>
    </submittedName>
</protein>
<evidence type="ECO:0000256" key="2">
    <source>
        <dbReference type="ARBA" id="ARBA00022737"/>
    </source>
</evidence>
<keyword evidence="2" id="KW-0677">Repeat</keyword>
<accession>A0ABC8V2I4</accession>
<dbReference type="AlphaFoldDB" id="A0ABC8V2I4"/>
<gene>
    <name evidence="3" type="ORF">ILEXP_LOCUS58120</name>
</gene>
<proteinExistence type="predicted"/>
<organism evidence="3 4">
    <name type="scientific">Ilex paraguariensis</name>
    <name type="common">yerba mate</name>
    <dbReference type="NCBI Taxonomy" id="185542"/>
    <lineage>
        <taxon>Eukaryota</taxon>
        <taxon>Viridiplantae</taxon>
        <taxon>Streptophyta</taxon>
        <taxon>Embryophyta</taxon>
        <taxon>Tracheophyta</taxon>
        <taxon>Spermatophyta</taxon>
        <taxon>Magnoliopsida</taxon>
        <taxon>eudicotyledons</taxon>
        <taxon>Gunneridae</taxon>
        <taxon>Pentapetalae</taxon>
        <taxon>asterids</taxon>
        <taxon>campanulids</taxon>
        <taxon>Aquifoliales</taxon>
        <taxon>Aquifoliaceae</taxon>
        <taxon>Ilex</taxon>
    </lineage>
</organism>
<dbReference type="EMBL" id="CAUOFW020010035">
    <property type="protein sequence ID" value="CAK9187551.1"/>
    <property type="molecule type" value="Genomic_DNA"/>
</dbReference>
<reference evidence="3 4" key="1">
    <citation type="submission" date="2024-02" db="EMBL/GenBank/DDBJ databases">
        <authorList>
            <person name="Vignale AGUSTIN F."/>
            <person name="Sosa J E."/>
            <person name="Modenutti C."/>
        </authorList>
    </citation>
    <scope>NUCLEOTIDE SEQUENCE [LARGE SCALE GENOMIC DNA]</scope>
</reference>
<evidence type="ECO:0000313" key="4">
    <source>
        <dbReference type="Proteomes" id="UP001642360"/>
    </source>
</evidence>
<dbReference type="PANTHER" id="PTHR44472">
    <property type="entry name" value="DDB1- AND CUL4-ASSOCIATED FACTOR 4-RELATED"/>
    <property type="match status" value="1"/>
</dbReference>
<dbReference type="InterPro" id="IPR052254">
    <property type="entry name" value="CUL4-DDB1_E3_ligase_receptor"/>
</dbReference>
<dbReference type="Proteomes" id="UP001642360">
    <property type="component" value="Unassembled WGS sequence"/>
</dbReference>
<evidence type="ECO:0000256" key="1">
    <source>
        <dbReference type="ARBA" id="ARBA00022574"/>
    </source>
</evidence>
<evidence type="ECO:0000313" key="3">
    <source>
        <dbReference type="EMBL" id="CAK9187551.1"/>
    </source>
</evidence>
<name>A0ABC8V2I4_9AQUA</name>
<sequence>MPQELPGFYYDAEKNRYFPIKGPIPGSSRYSSSSATARKTVSNSNLVTDACQHLILYVVNCEIMNYENENNTCLLF</sequence>
<dbReference type="PANTHER" id="PTHR44472:SF1">
    <property type="entry name" value="DDB1 AND CUL4 ASSOCIATED FACTOR 4"/>
    <property type="match status" value="1"/>
</dbReference>
<keyword evidence="4" id="KW-1185">Reference proteome</keyword>